<keyword evidence="1" id="KW-0812">Transmembrane</keyword>
<evidence type="ECO:0000313" key="5">
    <source>
        <dbReference type="Proteomes" id="UP001527202"/>
    </source>
</evidence>
<name>A0A410WXY1_9BACL</name>
<gene>
    <name evidence="2" type="ORF">M5X16_20805</name>
    <name evidence="3" type="ORF">PC41400_16440</name>
</gene>
<keyword evidence="5" id="KW-1185">Reference proteome</keyword>
<feature type="transmembrane region" description="Helical" evidence="1">
    <location>
        <begin position="50"/>
        <end position="74"/>
    </location>
</feature>
<dbReference type="Proteomes" id="UP000288943">
    <property type="component" value="Chromosome"/>
</dbReference>
<dbReference type="RefSeq" id="WP_042226014.1">
    <property type="nucleotide sequence ID" value="NZ_CP026520.1"/>
</dbReference>
<feature type="transmembrane region" description="Helical" evidence="1">
    <location>
        <begin position="6"/>
        <end position="30"/>
    </location>
</feature>
<dbReference type="GeneID" id="95376400"/>
<protein>
    <recommendedName>
        <fullName evidence="6">DUF2269 domain-containing protein</fullName>
    </recommendedName>
</protein>
<reference evidence="2 5" key="2">
    <citation type="submission" date="2022-05" db="EMBL/GenBank/DDBJ databases">
        <title>Genome Sequencing of Bee-Associated Microbes.</title>
        <authorList>
            <person name="Dunlap C."/>
        </authorList>
    </citation>
    <scope>NUCLEOTIDE SEQUENCE [LARGE SCALE GENOMIC DNA]</scope>
    <source>
        <strain evidence="2 5">NRRL B-23120</strain>
    </source>
</reference>
<feature type="transmembrane region" description="Helical" evidence="1">
    <location>
        <begin position="80"/>
        <end position="103"/>
    </location>
</feature>
<accession>A0A410WXY1</accession>
<sequence>MFGWMLFLHITGLLGWLGALLGILVTMLLLRKQLGTSDANSLAGKTIRVFGRIAHPSSILVLLSGVYLILQMGIGTDKPLWLQVMEKGGGTIILLAVIFTSVLGSKMNKRLNSSGGTSVRLTGYLSTVGAFMFLIVSVVLVVSLKL</sequence>
<dbReference type="OrthoDB" id="2988102at2"/>
<dbReference type="Proteomes" id="UP001527202">
    <property type="component" value="Unassembled WGS sequence"/>
</dbReference>
<keyword evidence="1" id="KW-1133">Transmembrane helix</keyword>
<evidence type="ECO:0000313" key="4">
    <source>
        <dbReference type="Proteomes" id="UP000288943"/>
    </source>
</evidence>
<proteinExistence type="predicted"/>
<evidence type="ECO:0008006" key="6">
    <source>
        <dbReference type="Google" id="ProtNLM"/>
    </source>
</evidence>
<evidence type="ECO:0000313" key="2">
    <source>
        <dbReference type="EMBL" id="MCY9598192.1"/>
    </source>
</evidence>
<dbReference type="AlphaFoldDB" id="A0A410WXY1"/>
<reference evidence="3 4" key="1">
    <citation type="submission" date="2018-01" db="EMBL/GenBank/DDBJ databases">
        <title>The whole genome sequencing and assembly of Paenibacillus chitinolyticus KCCM 41400 strain.</title>
        <authorList>
            <person name="Kim J.-Y."/>
            <person name="Park M.-K."/>
            <person name="Lee Y.-J."/>
            <person name="Yi H."/>
            <person name="Bahn Y.-S."/>
            <person name="Kim J.F."/>
            <person name="Lee D.-W."/>
        </authorList>
    </citation>
    <scope>NUCLEOTIDE SEQUENCE [LARGE SCALE GENOMIC DNA]</scope>
    <source>
        <strain evidence="3 4">KCCM 41400</strain>
    </source>
</reference>
<organism evidence="3 4">
    <name type="scientific">Paenibacillus chitinolyticus</name>
    <dbReference type="NCBI Taxonomy" id="79263"/>
    <lineage>
        <taxon>Bacteria</taxon>
        <taxon>Bacillati</taxon>
        <taxon>Bacillota</taxon>
        <taxon>Bacilli</taxon>
        <taxon>Bacillales</taxon>
        <taxon>Paenibacillaceae</taxon>
        <taxon>Paenibacillus</taxon>
    </lineage>
</organism>
<feature type="transmembrane region" description="Helical" evidence="1">
    <location>
        <begin position="124"/>
        <end position="144"/>
    </location>
</feature>
<dbReference type="EMBL" id="JAMDMJ010000029">
    <property type="protein sequence ID" value="MCY9598192.1"/>
    <property type="molecule type" value="Genomic_DNA"/>
</dbReference>
<dbReference type="EMBL" id="CP026520">
    <property type="protein sequence ID" value="QAV19183.1"/>
    <property type="molecule type" value="Genomic_DNA"/>
</dbReference>
<dbReference type="KEGG" id="pchi:PC41400_16440"/>
<keyword evidence="1" id="KW-0472">Membrane</keyword>
<evidence type="ECO:0000313" key="3">
    <source>
        <dbReference type="EMBL" id="QAV19183.1"/>
    </source>
</evidence>
<evidence type="ECO:0000256" key="1">
    <source>
        <dbReference type="SAM" id="Phobius"/>
    </source>
</evidence>